<dbReference type="SUPFAM" id="SSF51735">
    <property type="entry name" value="NAD(P)-binding Rossmann-fold domains"/>
    <property type="match status" value="1"/>
</dbReference>
<accession>A0ABW3DUF4</accession>
<dbReference type="GO" id="GO:0016491">
    <property type="term" value="F:oxidoreductase activity"/>
    <property type="evidence" value="ECO:0007669"/>
    <property type="project" value="UniProtKB-KW"/>
</dbReference>
<dbReference type="PANTHER" id="PTHR43431">
    <property type="entry name" value="OXIDOREDUCTASE, SHORT CHAIN DEHYDROGENASE/REDUCTASE FAMILY (AFU_ORTHOLOGUE AFUA_5G14000)"/>
    <property type="match status" value="1"/>
</dbReference>
<proteinExistence type="predicted"/>
<dbReference type="InterPro" id="IPR036291">
    <property type="entry name" value="NAD(P)-bd_dom_sf"/>
</dbReference>
<gene>
    <name evidence="1" type="ORF">ACFQ08_23280</name>
</gene>
<dbReference type="EMBL" id="JBHTHX010000947">
    <property type="protein sequence ID" value="MFD0887478.1"/>
    <property type="molecule type" value="Genomic_DNA"/>
</dbReference>
<protein>
    <submittedName>
        <fullName evidence="1">SDR family NAD(P)-dependent oxidoreductase</fullName>
        <ecNumber evidence="1">1.-.-.-</ecNumber>
    </submittedName>
</protein>
<evidence type="ECO:0000313" key="1">
    <source>
        <dbReference type="EMBL" id="MFD0887478.1"/>
    </source>
</evidence>
<evidence type="ECO:0000313" key="2">
    <source>
        <dbReference type="Proteomes" id="UP001597024"/>
    </source>
</evidence>
<comment type="caution">
    <text evidence="1">The sequence shown here is derived from an EMBL/GenBank/DDBJ whole genome shotgun (WGS) entry which is preliminary data.</text>
</comment>
<organism evidence="1 2">
    <name type="scientific">Streptosporangium algeriense</name>
    <dbReference type="NCBI Taxonomy" id="1682748"/>
    <lineage>
        <taxon>Bacteria</taxon>
        <taxon>Bacillati</taxon>
        <taxon>Actinomycetota</taxon>
        <taxon>Actinomycetes</taxon>
        <taxon>Streptosporangiales</taxon>
        <taxon>Streptosporangiaceae</taxon>
        <taxon>Streptosporangium</taxon>
    </lineage>
</organism>
<name>A0ABW3DUF4_9ACTN</name>
<dbReference type="EC" id="1.-.-.-" evidence="1"/>
<dbReference type="Gene3D" id="3.40.50.720">
    <property type="entry name" value="NAD(P)-binding Rossmann-like Domain"/>
    <property type="match status" value="1"/>
</dbReference>
<dbReference type="PANTHER" id="PTHR43431:SF7">
    <property type="entry name" value="OXIDOREDUCTASE, SHORT CHAIN DEHYDROGENASE_REDUCTASE FAMILY (AFU_ORTHOLOGUE AFUA_5G14000)"/>
    <property type="match status" value="1"/>
</dbReference>
<dbReference type="InterPro" id="IPR002347">
    <property type="entry name" value="SDR_fam"/>
</dbReference>
<dbReference type="Proteomes" id="UP001597024">
    <property type="component" value="Unassembled WGS sequence"/>
</dbReference>
<reference evidence="2" key="1">
    <citation type="journal article" date="2019" name="Int. J. Syst. Evol. Microbiol.">
        <title>The Global Catalogue of Microorganisms (GCM) 10K type strain sequencing project: providing services to taxonomists for standard genome sequencing and annotation.</title>
        <authorList>
            <consortium name="The Broad Institute Genomics Platform"/>
            <consortium name="The Broad Institute Genome Sequencing Center for Infectious Disease"/>
            <person name="Wu L."/>
            <person name="Ma J."/>
        </authorList>
    </citation>
    <scope>NUCLEOTIDE SEQUENCE [LARGE SCALE GENOMIC DNA]</scope>
    <source>
        <strain evidence="2">CCUG 62974</strain>
    </source>
</reference>
<dbReference type="Pfam" id="PF00106">
    <property type="entry name" value="adh_short"/>
    <property type="match status" value="1"/>
</dbReference>
<keyword evidence="1" id="KW-0560">Oxidoreductase</keyword>
<keyword evidence="2" id="KW-1185">Reference proteome</keyword>
<sequence length="242" mass="25102">MSESRGAALVVGVGPGLGMSVAHRLGREGYTVALVSRSGARHAGYVSSLAAAGVKAEAFAADVRDHDRLLTVVDTVAERYGPVGMVYYGPGSTDPESHPVPILQAGPGDVRRAMEWAYPAVEVAQRVLPGMVERGAGGLLFATGLSAVMPMPALGNLAILSSALRTYAVTLNAALAETGVYAGCLVIGGVIERGDIHEMVSAQPERYGPVAGMTLDPDVLADAAWEMYATRDRAEATFSVFG</sequence>